<sequence length="112" mass="13333">MSIYIYSERGKKKYHEGMNLVVTCKSGCRSMDLWSKKKQRKQIQGWHYAQERQTWSVFKYAKKWANKVLWWNFPSMKRHGVESLRFSYVVVVSPANAPDLNTAADRNIREDE</sequence>
<proteinExistence type="predicted"/>
<dbReference type="AlphaFoldDB" id="A0A6A4HBY6"/>
<reference evidence="1" key="1">
    <citation type="journal article" date="2019" name="Environ. Microbiol.">
        <title>Fungal ecological strategies reflected in gene transcription - a case study of two litter decomposers.</title>
        <authorList>
            <person name="Barbi F."/>
            <person name="Kohler A."/>
            <person name="Barry K."/>
            <person name="Baskaran P."/>
            <person name="Daum C."/>
            <person name="Fauchery L."/>
            <person name="Ihrmark K."/>
            <person name="Kuo A."/>
            <person name="LaButti K."/>
            <person name="Lipzen A."/>
            <person name="Morin E."/>
            <person name="Grigoriev I.V."/>
            <person name="Henrissat B."/>
            <person name="Lindahl B."/>
            <person name="Martin F."/>
        </authorList>
    </citation>
    <scope>NUCLEOTIDE SEQUENCE</scope>
    <source>
        <strain evidence="1">JB14</strain>
    </source>
</reference>
<name>A0A6A4HBY6_9AGAR</name>
<dbReference type="Proteomes" id="UP000799118">
    <property type="component" value="Unassembled WGS sequence"/>
</dbReference>
<dbReference type="EMBL" id="ML769529">
    <property type="protein sequence ID" value="KAE9395531.1"/>
    <property type="molecule type" value="Genomic_DNA"/>
</dbReference>
<organism evidence="1 2">
    <name type="scientific">Gymnopus androsaceus JB14</name>
    <dbReference type="NCBI Taxonomy" id="1447944"/>
    <lineage>
        <taxon>Eukaryota</taxon>
        <taxon>Fungi</taxon>
        <taxon>Dikarya</taxon>
        <taxon>Basidiomycota</taxon>
        <taxon>Agaricomycotina</taxon>
        <taxon>Agaricomycetes</taxon>
        <taxon>Agaricomycetidae</taxon>
        <taxon>Agaricales</taxon>
        <taxon>Marasmiineae</taxon>
        <taxon>Omphalotaceae</taxon>
        <taxon>Gymnopus</taxon>
    </lineage>
</organism>
<keyword evidence="2" id="KW-1185">Reference proteome</keyword>
<gene>
    <name evidence="1" type="ORF">BT96DRAFT_942352</name>
</gene>
<protein>
    <submittedName>
        <fullName evidence="1">Uncharacterized protein</fullName>
    </submittedName>
</protein>
<evidence type="ECO:0000313" key="2">
    <source>
        <dbReference type="Proteomes" id="UP000799118"/>
    </source>
</evidence>
<evidence type="ECO:0000313" key="1">
    <source>
        <dbReference type="EMBL" id="KAE9395531.1"/>
    </source>
</evidence>
<accession>A0A6A4HBY6</accession>